<dbReference type="Pfam" id="PF06155">
    <property type="entry name" value="GBBH-like_N"/>
    <property type="match status" value="1"/>
</dbReference>
<keyword evidence="2" id="KW-0408">Iron</keyword>
<dbReference type="PANTHER" id="PTHR35303">
    <property type="entry name" value="OS02G0197800 PROTEIN"/>
    <property type="match status" value="1"/>
</dbReference>
<evidence type="ECO:0000256" key="1">
    <source>
        <dbReference type="ARBA" id="ARBA00022723"/>
    </source>
</evidence>
<proteinExistence type="predicted"/>
<reference evidence="5" key="1">
    <citation type="journal article" date="2019" name="Int. J. Syst. Evol. Microbiol.">
        <title>The Global Catalogue of Microorganisms (GCM) 10K type strain sequencing project: providing services to taxonomists for standard genome sequencing and annotation.</title>
        <authorList>
            <consortium name="The Broad Institute Genomics Platform"/>
            <consortium name="The Broad Institute Genome Sequencing Center for Infectious Disease"/>
            <person name="Wu L."/>
            <person name="Ma J."/>
        </authorList>
    </citation>
    <scope>NUCLEOTIDE SEQUENCE [LARGE SCALE GENOMIC DNA]</scope>
    <source>
        <strain evidence="5">CCUG 61696</strain>
    </source>
</reference>
<evidence type="ECO:0000256" key="2">
    <source>
        <dbReference type="ARBA" id="ARBA00023004"/>
    </source>
</evidence>
<dbReference type="InterPro" id="IPR010376">
    <property type="entry name" value="GBBH-like_N"/>
</dbReference>
<evidence type="ECO:0000313" key="4">
    <source>
        <dbReference type="EMBL" id="MFD1331741.1"/>
    </source>
</evidence>
<dbReference type="InterPro" id="IPR038492">
    <property type="entry name" value="GBBH-like_N_sf"/>
</dbReference>
<keyword evidence="1" id="KW-0479">Metal-binding</keyword>
<sequence length="120" mass="12760">MDHPLAALAAETPPFDPADTPEQATLRKGGRELALAWPDGGSAVIGAEAMRLACRCAWCVRARVDGRFPTAFEAVEVTGVEPLGGYAVHLTFSDGHDRGVFPWTYLRRLTAEAAAPARAA</sequence>
<dbReference type="Gene3D" id="3.30.2020.30">
    <property type="match status" value="1"/>
</dbReference>
<accession>A0ABW3Z6F9</accession>
<gene>
    <name evidence="4" type="ORF">ACFQ4O_06970</name>
</gene>
<evidence type="ECO:0000259" key="3">
    <source>
        <dbReference type="Pfam" id="PF06155"/>
    </source>
</evidence>
<protein>
    <submittedName>
        <fullName evidence="4">DUF971 domain-containing protein</fullName>
    </submittedName>
</protein>
<organism evidence="4 5">
    <name type="scientific">Methylopila musalis</name>
    <dbReference type="NCBI Taxonomy" id="1134781"/>
    <lineage>
        <taxon>Bacteria</taxon>
        <taxon>Pseudomonadati</taxon>
        <taxon>Pseudomonadota</taxon>
        <taxon>Alphaproteobacteria</taxon>
        <taxon>Hyphomicrobiales</taxon>
        <taxon>Methylopilaceae</taxon>
        <taxon>Methylopila</taxon>
    </lineage>
</organism>
<dbReference type="EMBL" id="JBHTMX010000039">
    <property type="protein sequence ID" value="MFD1331741.1"/>
    <property type="molecule type" value="Genomic_DNA"/>
</dbReference>
<feature type="domain" description="Gamma-butyrobetaine hydroxylase-like N-terminal" evidence="3">
    <location>
        <begin position="26"/>
        <end position="107"/>
    </location>
</feature>
<keyword evidence="5" id="KW-1185">Reference proteome</keyword>
<name>A0ABW3Z6F9_9HYPH</name>
<dbReference type="RefSeq" id="WP_378774961.1">
    <property type="nucleotide sequence ID" value="NZ_JBHTMX010000039.1"/>
</dbReference>
<evidence type="ECO:0000313" key="5">
    <source>
        <dbReference type="Proteomes" id="UP001597171"/>
    </source>
</evidence>
<comment type="caution">
    <text evidence="4">The sequence shown here is derived from an EMBL/GenBank/DDBJ whole genome shotgun (WGS) entry which is preliminary data.</text>
</comment>
<dbReference type="Proteomes" id="UP001597171">
    <property type="component" value="Unassembled WGS sequence"/>
</dbReference>